<dbReference type="PANTHER" id="PTHR11537">
    <property type="entry name" value="VOLTAGE-GATED POTASSIUM CHANNEL"/>
    <property type="match status" value="1"/>
</dbReference>
<dbReference type="GO" id="GO:0005251">
    <property type="term" value="F:delayed rectifier potassium channel activity"/>
    <property type="evidence" value="ECO:0007669"/>
    <property type="project" value="TreeGrafter"/>
</dbReference>
<dbReference type="InterPro" id="IPR011333">
    <property type="entry name" value="SKP1/BTB/POZ_sf"/>
</dbReference>
<evidence type="ECO:0000259" key="13">
    <source>
        <dbReference type="SMART" id="SM00225"/>
    </source>
</evidence>
<dbReference type="GO" id="GO:0051260">
    <property type="term" value="P:protein homooligomerization"/>
    <property type="evidence" value="ECO:0007669"/>
    <property type="project" value="InterPro"/>
</dbReference>
<keyword evidence="7" id="KW-0630">Potassium</keyword>
<dbReference type="GO" id="GO:0043679">
    <property type="term" value="C:axon terminus"/>
    <property type="evidence" value="ECO:0007669"/>
    <property type="project" value="TreeGrafter"/>
</dbReference>
<dbReference type="GO" id="GO:0032590">
    <property type="term" value="C:dendrite membrane"/>
    <property type="evidence" value="ECO:0007669"/>
    <property type="project" value="TreeGrafter"/>
</dbReference>
<dbReference type="OrthoDB" id="10025005at2759"/>
<dbReference type="Proteomes" id="UP001152803">
    <property type="component" value="Unassembled WGS sequence"/>
</dbReference>
<evidence type="ECO:0000256" key="11">
    <source>
        <dbReference type="ARBA" id="ARBA00023303"/>
    </source>
</evidence>
<dbReference type="PRINTS" id="PR01498">
    <property type="entry name" value="SHAWCHANNEL"/>
</dbReference>
<evidence type="ECO:0000256" key="10">
    <source>
        <dbReference type="ARBA" id="ARBA00023136"/>
    </source>
</evidence>
<gene>
    <name evidence="14" type="ORF">COCON_G00177970</name>
</gene>
<proteinExistence type="predicted"/>
<comment type="caution">
    <text evidence="14">The sequence shown here is derived from an EMBL/GenBank/DDBJ whole genome shotgun (WGS) entry which is preliminary data.</text>
</comment>
<evidence type="ECO:0000256" key="6">
    <source>
        <dbReference type="ARBA" id="ARBA00022882"/>
    </source>
</evidence>
<dbReference type="GO" id="GO:0042734">
    <property type="term" value="C:presynaptic membrane"/>
    <property type="evidence" value="ECO:0007669"/>
    <property type="project" value="TreeGrafter"/>
</dbReference>
<keyword evidence="2" id="KW-0813">Transport</keyword>
<dbReference type="InterPro" id="IPR003974">
    <property type="entry name" value="K_chnl_volt-dep_Kv3"/>
</dbReference>
<evidence type="ECO:0000256" key="9">
    <source>
        <dbReference type="ARBA" id="ARBA00023065"/>
    </source>
</evidence>
<keyword evidence="9" id="KW-0406">Ion transport</keyword>
<name>A0A9Q1D4X6_CONCO</name>
<evidence type="ECO:0000256" key="8">
    <source>
        <dbReference type="ARBA" id="ARBA00022989"/>
    </source>
</evidence>
<dbReference type="GO" id="GO:0045211">
    <property type="term" value="C:postsynaptic membrane"/>
    <property type="evidence" value="ECO:0007669"/>
    <property type="project" value="TreeGrafter"/>
</dbReference>
<dbReference type="Pfam" id="PF02214">
    <property type="entry name" value="BTB_2"/>
    <property type="match status" value="1"/>
</dbReference>
<dbReference type="SUPFAM" id="SSF54695">
    <property type="entry name" value="POZ domain"/>
    <property type="match status" value="1"/>
</dbReference>
<feature type="transmembrane region" description="Helical" evidence="12">
    <location>
        <begin position="317"/>
        <end position="338"/>
    </location>
</feature>
<dbReference type="Gene3D" id="1.20.120.350">
    <property type="entry name" value="Voltage-gated potassium channels. Chain C"/>
    <property type="match status" value="1"/>
</dbReference>
<evidence type="ECO:0000256" key="7">
    <source>
        <dbReference type="ARBA" id="ARBA00022958"/>
    </source>
</evidence>
<dbReference type="InterPro" id="IPR003968">
    <property type="entry name" value="K_chnl_volt-dep_Kv"/>
</dbReference>
<protein>
    <recommendedName>
        <fullName evidence="13">BTB domain-containing protein</fullName>
    </recommendedName>
</protein>
<dbReference type="EMBL" id="JAFJMO010000013">
    <property type="protein sequence ID" value="KAJ8258785.1"/>
    <property type="molecule type" value="Genomic_DNA"/>
</dbReference>
<dbReference type="GO" id="GO:0008076">
    <property type="term" value="C:voltage-gated potassium channel complex"/>
    <property type="evidence" value="ECO:0007669"/>
    <property type="project" value="InterPro"/>
</dbReference>
<keyword evidence="10 12" id="KW-0472">Membrane</keyword>
<evidence type="ECO:0000256" key="3">
    <source>
        <dbReference type="ARBA" id="ARBA00022538"/>
    </source>
</evidence>
<dbReference type="SMART" id="SM00225">
    <property type="entry name" value="BTB"/>
    <property type="match status" value="1"/>
</dbReference>
<evidence type="ECO:0000256" key="12">
    <source>
        <dbReference type="SAM" id="Phobius"/>
    </source>
</evidence>
<evidence type="ECO:0000256" key="4">
    <source>
        <dbReference type="ARBA" id="ARBA00022692"/>
    </source>
</evidence>
<keyword evidence="15" id="KW-1185">Reference proteome</keyword>
<dbReference type="GO" id="GO:0032809">
    <property type="term" value="C:neuronal cell body membrane"/>
    <property type="evidence" value="ECO:0007669"/>
    <property type="project" value="TreeGrafter"/>
</dbReference>
<keyword evidence="6" id="KW-0851">Voltage-gated channel</keyword>
<sequence>MAKREDSEKIVINVGGIRNETYKSTLKSLPGTRLALLVESVSDDDNAEPGSVSEFFFDRDPGMFTYILNYYRTGNLNFPPKACGCLFEKELAFWGIKETDMEPCCWVSYSTHRDRIEALRKLGPSDPEQQDSRNLLLLSPERSQATCMSKTWALFDDPHSSMAAEIISVISLIFLLVAIINTCAGTHPFFEEYKIHVDPTTAYILENDIVRSSPKHPLFVVEAVCTVWFTVEFLVRVICCPDKLLFIKNPLNTVDFVAILPFYIEVRPEVLSYTTRNALGVVRVVRFLRLLRVFKLMPDVVCVQVLGHTLRASLGCYVILSASLAVTSFMFGSLIYYAEHFFRDHNVQHISFGAWWAVVTLTTIGYGDIYPVGWPGRIVGGLCAVTGVLFLALPVPVLVNNFRIYHKLVTAKRKLSLKKRYPDLSVPEATTSRNLDHECPLVTESIH</sequence>
<accession>A0A9Q1D4X6</accession>
<feature type="transmembrane region" description="Helical" evidence="12">
    <location>
        <begin position="166"/>
        <end position="190"/>
    </location>
</feature>
<keyword evidence="11" id="KW-0407">Ion channel</keyword>
<keyword evidence="8 12" id="KW-1133">Transmembrane helix</keyword>
<dbReference type="InterPro" id="IPR000210">
    <property type="entry name" value="BTB/POZ_dom"/>
</dbReference>
<dbReference type="InterPro" id="IPR003131">
    <property type="entry name" value="T1-type_BTB"/>
</dbReference>
<feature type="transmembrane region" description="Helical" evidence="12">
    <location>
        <begin position="350"/>
        <end position="372"/>
    </location>
</feature>
<comment type="subcellular location">
    <subcellularLocation>
        <location evidence="1">Membrane</location>
        <topology evidence="1">Multi-pass membrane protein</topology>
    </subcellularLocation>
</comment>
<evidence type="ECO:0000313" key="15">
    <source>
        <dbReference type="Proteomes" id="UP001152803"/>
    </source>
</evidence>
<dbReference type="AlphaFoldDB" id="A0A9Q1D4X6"/>
<evidence type="ECO:0000256" key="5">
    <source>
        <dbReference type="ARBA" id="ARBA00022826"/>
    </source>
</evidence>
<dbReference type="PRINTS" id="PR00169">
    <property type="entry name" value="KCHANNEL"/>
</dbReference>
<organism evidence="14 15">
    <name type="scientific">Conger conger</name>
    <name type="common">Conger eel</name>
    <name type="synonym">Muraena conger</name>
    <dbReference type="NCBI Taxonomy" id="82655"/>
    <lineage>
        <taxon>Eukaryota</taxon>
        <taxon>Metazoa</taxon>
        <taxon>Chordata</taxon>
        <taxon>Craniata</taxon>
        <taxon>Vertebrata</taxon>
        <taxon>Euteleostomi</taxon>
        <taxon>Actinopterygii</taxon>
        <taxon>Neopterygii</taxon>
        <taxon>Teleostei</taxon>
        <taxon>Anguilliformes</taxon>
        <taxon>Congridae</taxon>
        <taxon>Conger</taxon>
    </lineage>
</organism>
<dbReference type="Gene3D" id="3.30.710.10">
    <property type="entry name" value="Potassium Channel Kv1.1, Chain A"/>
    <property type="match status" value="1"/>
</dbReference>
<keyword evidence="5" id="KW-0631">Potassium channel</keyword>
<dbReference type="FunFam" id="3.30.710.10:FF:000002">
    <property type="entry name" value="Potassium voltage-gated channel subfamily C member 2"/>
    <property type="match status" value="1"/>
</dbReference>
<dbReference type="FunFam" id="1.10.287.70:FF:000028">
    <property type="entry name" value="potassium voltage-gated channel subfamily D member 3"/>
    <property type="match status" value="1"/>
</dbReference>
<dbReference type="PRINTS" id="PR01491">
    <property type="entry name" value="KVCHANNEL"/>
</dbReference>
<keyword evidence="4 12" id="KW-0812">Transmembrane</keyword>
<evidence type="ECO:0000256" key="1">
    <source>
        <dbReference type="ARBA" id="ARBA00004141"/>
    </source>
</evidence>
<evidence type="ECO:0000256" key="2">
    <source>
        <dbReference type="ARBA" id="ARBA00022448"/>
    </source>
</evidence>
<dbReference type="PANTHER" id="PTHR11537:SF246">
    <property type="entry name" value="POTASSIUM VOLTAGE-GATED CHANNEL SUBFAMILY C MEMBER 2-LIKE-RELATED"/>
    <property type="match status" value="1"/>
</dbReference>
<dbReference type="GO" id="GO:0001508">
    <property type="term" value="P:action potential"/>
    <property type="evidence" value="ECO:0007669"/>
    <property type="project" value="TreeGrafter"/>
</dbReference>
<dbReference type="Pfam" id="PF00520">
    <property type="entry name" value="Ion_trans"/>
    <property type="match status" value="1"/>
</dbReference>
<dbReference type="Gene3D" id="1.10.287.70">
    <property type="match status" value="1"/>
</dbReference>
<dbReference type="InterPro" id="IPR005821">
    <property type="entry name" value="Ion_trans_dom"/>
</dbReference>
<feature type="transmembrane region" description="Helical" evidence="12">
    <location>
        <begin position="378"/>
        <end position="399"/>
    </location>
</feature>
<evidence type="ECO:0000313" key="14">
    <source>
        <dbReference type="EMBL" id="KAJ8258785.1"/>
    </source>
</evidence>
<dbReference type="InterPro" id="IPR027359">
    <property type="entry name" value="Volt_channel_dom_sf"/>
</dbReference>
<feature type="domain" description="BTB" evidence="13">
    <location>
        <begin position="8"/>
        <end position="111"/>
    </location>
</feature>
<reference evidence="14" key="1">
    <citation type="journal article" date="2023" name="Science">
        <title>Genome structures resolve the early diversification of teleost fishes.</title>
        <authorList>
            <person name="Parey E."/>
            <person name="Louis A."/>
            <person name="Montfort J."/>
            <person name="Bouchez O."/>
            <person name="Roques C."/>
            <person name="Iampietro C."/>
            <person name="Lluch J."/>
            <person name="Castinel A."/>
            <person name="Donnadieu C."/>
            <person name="Desvignes T."/>
            <person name="Floi Bucao C."/>
            <person name="Jouanno E."/>
            <person name="Wen M."/>
            <person name="Mejri S."/>
            <person name="Dirks R."/>
            <person name="Jansen H."/>
            <person name="Henkel C."/>
            <person name="Chen W.J."/>
            <person name="Zahm M."/>
            <person name="Cabau C."/>
            <person name="Klopp C."/>
            <person name="Thompson A.W."/>
            <person name="Robinson-Rechavi M."/>
            <person name="Braasch I."/>
            <person name="Lecointre G."/>
            <person name="Bobe J."/>
            <person name="Postlethwait J.H."/>
            <person name="Berthelot C."/>
            <person name="Roest Crollius H."/>
            <person name="Guiguen Y."/>
        </authorList>
    </citation>
    <scope>NUCLEOTIDE SEQUENCE</scope>
    <source>
        <strain evidence="14">Concon-B</strain>
    </source>
</reference>
<dbReference type="SUPFAM" id="SSF81324">
    <property type="entry name" value="Voltage-gated potassium channels"/>
    <property type="match status" value="1"/>
</dbReference>
<dbReference type="InterPro" id="IPR028325">
    <property type="entry name" value="VG_K_chnl"/>
</dbReference>
<keyword evidence="3" id="KW-0633">Potassium transport</keyword>